<dbReference type="WBParaSite" id="jg24840">
    <property type="protein sequence ID" value="jg24840"/>
    <property type="gene ID" value="jg24840"/>
</dbReference>
<sequence>MTSVPFTPTPLIEASIRPARTEERQLCAICRAFVEGSIHKTAPISKIAFDDGLNNDLFEYQDGDLISEQQVCAKQTNFNKKDWLLENLLLNGTNTSEKLLKTYPNIVDVQFLAQMLLY</sequence>
<accession>A0A915E1B1</accession>
<name>A0A915E1B1_9BILA</name>
<organism evidence="1 2">
    <name type="scientific">Ditylenchus dipsaci</name>
    <dbReference type="NCBI Taxonomy" id="166011"/>
    <lineage>
        <taxon>Eukaryota</taxon>
        <taxon>Metazoa</taxon>
        <taxon>Ecdysozoa</taxon>
        <taxon>Nematoda</taxon>
        <taxon>Chromadorea</taxon>
        <taxon>Rhabditida</taxon>
        <taxon>Tylenchina</taxon>
        <taxon>Tylenchomorpha</taxon>
        <taxon>Sphaerularioidea</taxon>
        <taxon>Anguinidae</taxon>
        <taxon>Anguininae</taxon>
        <taxon>Ditylenchus</taxon>
    </lineage>
</organism>
<dbReference type="Proteomes" id="UP000887574">
    <property type="component" value="Unplaced"/>
</dbReference>
<dbReference type="AlphaFoldDB" id="A0A915E1B1"/>
<protein>
    <submittedName>
        <fullName evidence="2">Uncharacterized protein</fullName>
    </submittedName>
</protein>
<evidence type="ECO:0000313" key="1">
    <source>
        <dbReference type="Proteomes" id="UP000887574"/>
    </source>
</evidence>
<evidence type="ECO:0000313" key="2">
    <source>
        <dbReference type="WBParaSite" id="jg24840"/>
    </source>
</evidence>
<proteinExistence type="predicted"/>
<keyword evidence="1" id="KW-1185">Reference proteome</keyword>
<reference evidence="2" key="1">
    <citation type="submission" date="2022-11" db="UniProtKB">
        <authorList>
            <consortium name="WormBaseParasite"/>
        </authorList>
    </citation>
    <scope>IDENTIFICATION</scope>
</reference>